<accession>A0A8G1RNT2</accession>
<dbReference type="RefSeq" id="XP_040801462.1">
    <property type="nucleotide sequence ID" value="XM_040950121.1"/>
</dbReference>
<dbReference type="GeneID" id="63867456"/>
<evidence type="ECO:0000313" key="2">
    <source>
        <dbReference type="Proteomes" id="UP000249789"/>
    </source>
</evidence>
<organism evidence="1 2">
    <name type="scientific">Aspergillus fijiensis CBS 313.89</name>
    <dbReference type="NCBI Taxonomy" id="1448319"/>
    <lineage>
        <taxon>Eukaryota</taxon>
        <taxon>Fungi</taxon>
        <taxon>Dikarya</taxon>
        <taxon>Ascomycota</taxon>
        <taxon>Pezizomycotina</taxon>
        <taxon>Eurotiomycetes</taxon>
        <taxon>Eurotiomycetidae</taxon>
        <taxon>Eurotiales</taxon>
        <taxon>Aspergillaceae</taxon>
        <taxon>Aspergillus</taxon>
    </lineage>
</organism>
<proteinExistence type="predicted"/>
<evidence type="ECO:0000313" key="1">
    <source>
        <dbReference type="EMBL" id="RAK77452.1"/>
    </source>
</evidence>
<reference evidence="1 2" key="1">
    <citation type="submission" date="2018-02" db="EMBL/GenBank/DDBJ databases">
        <title>The genomes of Aspergillus section Nigri reveals drivers in fungal speciation.</title>
        <authorList>
            <consortium name="DOE Joint Genome Institute"/>
            <person name="Vesth T.C."/>
            <person name="Nybo J."/>
            <person name="Theobald S."/>
            <person name="Brandl J."/>
            <person name="Frisvad J.C."/>
            <person name="Nielsen K.F."/>
            <person name="Lyhne E.K."/>
            <person name="Kogle M.E."/>
            <person name="Kuo A."/>
            <person name="Riley R."/>
            <person name="Clum A."/>
            <person name="Nolan M."/>
            <person name="Lipzen A."/>
            <person name="Salamov A."/>
            <person name="Henrissat B."/>
            <person name="Wiebenga A."/>
            <person name="De vries R.P."/>
            <person name="Grigoriev I.V."/>
            <person name="Mortensen U.H."/>
            <person name="Andersen M.R."/>
            <person name="Baker S.E."/>
        </authorList>
    </citation>
    <scope>NUCLEOTIDE SEQUENCE [LARGE SCALE GENOMIC DNA]</scope>
    <source>
        <strain evidence="1 2">CBS 313.89</strain>
    </source>
</reference>
<keyword evidence="2" id="KW-1185">Reference proteome</keyword>
<dbReference type="EMBL" id="KZ824642">
    <property type="protein sequence ID" value="RAK77452.1"/>
    <property type="molecule type" value="Genomic_DNA"/>
</dbReference>
<dbReference type="OrthoDB" id="3235083at2759"/>
<protein>
    <submittedName>
        <fullName evidence="1">Uncharacterized protein</fullName>
    </submittedName>
</protein>
<sequence length="423" mass="44902">MDKTSSQLSGTGCDFVVATTQASINSSLLNYLAERSQPMESIFYLADAKGDPTLEIGRGQLLDKTGGVDPCVIEAETLCDDRQITTVTKARFMIVTVIQNTPPGGWGNPGSWNAEVDLVVADLDHNLDSSNYLNNHPDVKNELRKALVNVSGSAFSLQQLLYGLANAALQGDPQFPGMDMSKDAGYILQMYFEELSGLFASSFAATTRPSTQLAISEADSSFSELQDMIFATGHALAGLAGLILGSMSIFEANSETAKNPFATPAMILGIVRAALQGVTNHFAPRDPIANEWALLGLEVLVKVFFAEKTQGALTQLGNRSASVGKLVFSNARGLVAIVDAVLIPPAIVITSWHIGELAQKPAGKVNSAAILEECGKVASWISQCAYAIALNDPEPNSKELTVGLTGLAIWIAAGFQLGEAEWC</sequence>
<name>A0A8G1RNT2_9EURO</name>
<gene>
    <name evidence="1" type="ORF">BO72DRAFT_527621</name>
</gene>
<dbReference type="VEuPathDB" id="FungiDB:BO72DRAFT_527621"/>
<dbReference type="Proteomes" id="UP000249789">
    <property type="component" value="Unassembled WGS sequence"/>
</dbReference>
<dbReference type="AlphaFoldDB" id="A0A8G1RNT2"/>